<name>A0A9W9DWZ1_9AGAR</name>
<gene>
    <name evidence="2" type="ORF">C8J55DRAFT_486923</name>
</gene>
<proteinExistence type="predicted"/>
<organism evidence="2 3">
    <name type="scientific">Lentinula lateritia</name>
    <dbReference type="NCBI Taxonomy" id="40482"/>
    <lineage>
        <taxon>Eukaryota</taxon>
        <taxon>Fungi</taxon>
        <taxon>Dikarya</taxon>
        <taxon>Basidiomycota</taxon>
        <taxon>Agaricomycotina</taxon>
        <taxon>Agaricomycetes</taxon>
        <taxon>Agaricomycetidae</taxon>
        <taxon>Agaricales</taxon>
        <taxon>Marasmiineae</taxon>
        <taxon>Omphalotaceae</taxon>
        <taxon>Lentinula</taxon>
    </lineage>
</organism>
<evidence type="ECO:0000313" key="2">
    <source>
        <dbReference type="EMBL" id="KAJ4489758.1"/>
    </source>
</evidence>
<dbReference type="Proteomes" id="UP001150238">
    <property type="component" value="Unassembled WGS sequence"/>
</dbReference>
<dbReference type="AlphaFoldDB" id="A0A9W9DWZ1"/>
<feature type="region of interest" description="Disordered" evidence="1">
    <location>
        <begin position="131"/>
        <end position="153"/>
    </location>
</feature>
<dbReference type="EMBL" id="JANVFS010000007">
    <property type="protein sequence ID" value="KAJ4489758.1"/>
    <property type="molecule type" value="Genomic_DNA"/>
</dbReference>
<reference evidence="2" key="2">
    <citation type="journal article" date="2023" name="Proc. Natl. Acad. Sci. U.S.A.">
        <title>A global phylogenomic analysis of the shiitake genus Lentinula.</title>
        <authorList>
            <person name="Sierra-Patev S."/>
            <person name="Min B."/>
            <person name="Naranjo-Ortiz M."/>
            <person name="Looney B."/>
            <person name="Konkel Z."/>
            <person name="Slot J.C."/>
            <person name="Sakamoto Y."/>
            <person name="Steenwyk J.L."/>
            <person name="Rokas A."/>
            <person name="Carro J."/>
            <person name="Camarero S."/>
            <person name="Ferreira P."/>
            <person name="Molpeceres G."/>
            <person name="Ruiz-Duenas F.J."/>
            <person name="Serrano A."/>
            <person name="Henrissat B."/>
            <person name="Drula E."/>
            <person name="Hughes K.W."/>
            <person name="Mata J.L."/>
            <person name="Ishikawa N.K."/>
            <person name="Vargas-Isla R."/>
            <person name="Ushijima S."/>
            <person name="Smith C.A."/>
            <person name="Donoghue J."/>
            <person name="Ahrendt S."/>
            <person name="Andreopoulos W."/>
            <person name="He G."/>
            <person name="LaButti K."/>
            <person name="Lipzen A."/>
            <person name="Ng V."/>
            <person name="Riley R."/>
            <person name="Sandor L."/>
            <person name="Barry K."/>
            <person name="Martinez A.T."/>
            <person name="Xiao Y."/>
            <person name="Gibbons J.G."/>
            <person name="Terashima K."/>
            <person name="Grigoriev I.V."/>
            <person name="Hibbett D."/>
        </authorList>
    </citation>
    <scope>NUCLEOTIDE SEQUENCE</scope>
    <source>
        <strain evidence="2">Sp2 HRB7682 ss15</strain>
    </source>
</reference>
<comment type="caution">
    <text evidence="2">The sequence shown here is derived from an EMBL/GenBank/DDBJ whole genome shotgun (WGS) entry which is preliminary data.</text>
</comment>
<accession>A0A9W9DWZ1</accession>
<sequence>MATISLDSMDVDQTAVQPSSFPTSLSTTASPPFEIVCFKGQEFRVCRPVEPQPEDALVLPERYEQEEEIFYVRYQDLNGLKRNALVQIAKDCGLSSHQKMNILREKITEFSEDMVQWKTLLAGARRAHRGVRSGKVVKNESSNHNQDKKSPTLQIKKTKEKLSMLRRNALMGVAANTSSGQILVAQRLKDMRTLEQKTQLLKLAKKFCDTHPYIPLEELNRRAKAKADAAKVQSASIDGLASMVGTLVQRLPTLLSAPFATSGLHSISLLDSNILSTFRPVSAPLKLRIEESNPRVNDTGFTTETDMEYEPVARQNDGPMLEVGNRLTKEKDGDGKETDEPMREMRSVYEGKKDDVVMADTEDLAEVSAVNSPVGKGIATIKIAHGQLVNFQSADIRDPRQISFATNIPRLERVWDDEGPNWDPADCGANLLSINGTPIALRYWPEVFSGKKDARWKALKKNWTEWKFVVERYRSSTADAFWKEFSSADGNPFNWKRICETLRVQRAAHEQHIVDRAKAEYGADFDKIFVNRGKVLTDRTAIARRYFEKHTMDLN</sequence>
<evidence type="ECO:0000313" key="3">
    <source>
        <dbReference type="Proteomes" id="UP001150238"/>
    </source>
</evidence>
<protein>
    <submittedName>
        <fullName evidence="2">Uncharacterized protein</fullName>
    </submittedName>
</protein>
<reference evidence="2" key="1">
    <citation type="submission" date="2022-08" db="EMBL/GenBank/DDBJ databases">
        <authorList>
            <consortium name="DOE Joint Genome Institute"/>
            <person name="Min B."/>
            <person name="Riley R."/>
            <person name="Sierra-Patev S."/>
            <person name="Naranjo-Ortiz M."/>
            <person name="Looney B."/>
            <person name="Konkel Z."/>
            <person name="Slot J.C."/>
            <person name="Sakamoto Y."/>
            <person name="Steenwyk J.L."/>
            <person name="Rokas A."/>
            <person name="Carro J."/>
            <person name="Camarero S."/>
            <person name="Ferreira P."/>
            <person name="Molpeceres G."/>
            <person name="Ruiz-Duenas F.J."/>
            <person name="Serrano A."/>
            <person name="Henrissat B."/>
            <person name="Drula E."/>
            <person name="Hughes K.W."/>
            <person name="Mata J.L."/>
            <person name="Ishikawa N.K."/>
            <person name="Vargas-Isla R."/>
            <person name="Ushijima S."/>
            <person name="Smith C.A."/>
            <person name="Ahrendt S."/>
            <person name="Andreopoulos W."/>
            <person name="He G."/>
            <person name="Labutti K."/>
            <person name="Lipzen A."/>
            <person name="Ng V."/>
            <person name="Sandor L."/>
            <person name="Barry K."/>
            <person name="Martinez A.T."/>
            <person name="Xiao Y."/>
            <person name="Gibbons J.G."/>
            <person name="Terashima K."/>
            <person name="Hibbett D.S."/>
            <person name="Grigoriev I.V."/>
        </authorList>
    </citation>
    <scope>NUCLEOTIDE SEQUENCE</scope>
    <source>
        <strain evidence="2">Sp2 HRB7682 ss15</strain>
    </source>
</reference>
<evidence type="ECO:0000256" key="1">
    <source>
        <dbReference type="SAM" id="MobiDB-lite"/>
    </source>
</evidence>